<evidence type="ECO:0000313" key="2">
    <source>
        <dbReference type="Proteomes" id="UP001221898"/>
    </source>
</evidence>
<keyword evidence="2" id="KW-1185">Reference proteome</keyword>
<comment type="caution">
    <text evidence="1">The sequence shown here is derived from an EMBL/GenBank/DDBJ whole genome shotgun (WGS) entry which is preliminary data.</text>
</comment>
<evidence type="ECO:0000313" key="1">
    <source>
        <dbReference type="EMBL" id="KAJ8400249.1"/>
    </source>
</evidence>
<dbReference type="EMBL" id="JAINUG010000078">
    <property type="protein sequence ID" value="KAJ8400249.1"/>
    <property type="molecule type" value="Genomic_DNA"/>
</dbReference>
<organism evidence="1 2">
    <name type="scientific">Aldrovandia affinis</name>
    <dbReference type="NCBI Taxonomy" id="143900"/>
    <lineage>
        <taxon>Eukaryota</taxon>
        <taxon>Metazoa</taxon>
        <taxon>Chordata</taxon>
        <taxon>Craniata</taxon>
        <taxon>Vertebrata</taxon>
        <taxon>Euteleostomi</taxon>
        <taxon>Actinopterygii</taxon>
        <taxon>Neopterygii</taxon>
        <taxon>Teleostei</taxon>
        <taxon>Notacanthiformes</taxon>
        <taxon>Halosauridae</taxon>
        <taxon>Aldrovandia</taxon>
    </lineage>
</organism>
<dbReference type="Proteomes" id="UP001221898">
    <property type="component" value="Unassembled WGS sequence"/>
</dbReference>
<dbReference type="AlphaFoldDB" id="A0AAD7SD29"/>
<sequence>MRTDHMEALWLSDLRRSACYDPPGAARGSLIRRLASRLRQADSKTPCVRVRGSAGVHSEQDYAAFAALSKQEAVGVGAVRGM</sequence>
<accession>A0AAD7SD29</accession>
<proteinExistence type="predicted"/>
<gene>
    <name evidence="1" type="ORF">AAFF_G00399430</name>
</gene>
<name>A0AAD7SD29_9TELE</name>
<reference evidence="1" key="1">
    <citation type="journal article" date="2023" name="Science">
        <title>Genome structures resolve the early diversification of teleost fishes.</title>
        <authorList>
            <person name="Parey E."/>
            <person name="Louis A."/>
            <person name="Montfort J."/>
            <person name="Bouchez O."/>
            <person name="Roques C."/>
            <person name="Iampietro C."/>
            <person name="Lluch J."/>
            <person name="Castinel A."/>
            <person name="Donnadieu C."/>
            <person name="Desvignes T."/>
            <person name="Floi Bucao C."/>
            <person name="Jouanno E."/>
            <person name="Wen M."/>
            <person name="Mejri S."/>
            <person name="Dirks R."/>
            <person name="Jansen H."/>
            <person name="Henkel C."/>
            <person name="Chen W.J."/>
            <person name="Zahm M."/>
            <person name="Cabau C."/>
            <person name="Klopp C."/>
            <person name="Thompson A.W."/>
            <person name="Robinson-Rechavi M."/>
            <person name="Braasch I."/>
            <person name="Lecointre G."/>
            <person name="Bobe J."/>
            <person name="Postlethwait J.H."/>
            <person name="Berthelot C."/>
            <person name="Roest Crollius H."/>
            <person name="Guiguen Y."/>
        </authorList>
    </citation>
    <scope>NUCLEOTIDE SEQUENCE</scope>
    <source>
        <strain evidence="1">NC1722</strain>
    </source>
</reference>
<protein>
    <submittedName>
        <fullName evidence="1">Uncharacterized protein</fullName>
    </submittedName>
</protein>